<dbReference type="GO" id="GO:0008270">
    <property type="term" value="F:zinc ion binding"/>
    <property type="evidence" value="ECO:0007669"/>
    <property type="project" value="UniProtKB-UniRule"/>
</dbReference>
<evidence type="ECO:0000256" key="1">
    <source>
        <dbReference type="ARBA" id="ARBA00022596"/>
    </source>
</evidence>
<dbReference type="RefSeq" id="WP_116852292.1">
    <property type="nucleotide sequence ID" value="NZ_QTJV01000001.1"/>
</dbReference>
<dbReference type="Proteomes" id="UP000261174">
    <property type="component" value="Unassembled WGS sequence"/>
</dbReference>
<dbReference type="Pfam" id="PF01155">
    <property type="entry name" value="HypA"/>
    <property type="match status" value="1"/>
</dbReference>
<proteinExistence type="inferred from homology"/>
<dbReference type="InterPro" id="IPR000688">
    <property type="entry name" value="HypA/HybF"/>
</dbReference>
<feature type="binding site" evidence="4">
    <location>
        <position position="89"/>
    </location>
    <ligand>
        <name>Zn(2+)</name>
        <dbReference type="ChEBI" id="CHEBI:29105"/>
    </ligand>
</feature>
<evidence type="ECO:0000313" key="6">
    <source>
        <dbReference type="Proteomes" id="UP000261174"/>
    </source>
</evidence>
<accession>A0A3E1P9W1</accession>
<dbReference type="HAMAP" id="MF_00213">
    <property type="entry name" value="HypA_HybF"/>
    <property type="match status" value="1"/>
</dbReference>
<feature type="binding site" evidence="4">
    <location>
        <position position="86"/>
    </location>
    <ligand>
        <name>Zn(2+)</name>
        <dbReference type="ChEBI" id="CHEBI:29105"/>
    </ligand>
</feature>
<sequence>MHELSIVMGIIDVVTEYANGAPVKEVTLDLGCLTTIEMFAFDMAWKQAVKGTLLEKATLDINRIEGRAVCLECGEEFTIAEVYDACTRCGSHLLHITKGKELKVRSLIIF</sequence>
<dbReference type="AlphaFoldDB" id="A0A3E1P9W1"/>
<comment type="similarity">
    <text evidence="4">Belongs to the HypA/HybF family.</text>
</comment>
<gene>
    <name evidence="4" type="primary">hypA</name>
    <name evidence="5" type="ORF">DXN04_05600</name>
</gene>
<feature type="binding site" evidence="4">
    <location>
        <position position="73"/>
    </location>
    <ligand>
        <name>Zn(2+)</name>
        <dbReference type="ChEBI" id="CHEBI:29105"/>
    </ligand>
</feature>
<evidence type="ECO:0000256" key="3">
    <source>
        <dbReference type="ARBA" id="ARBA00022833"/>
    </source>
</evidence>
<dbReference type="GO" id="GO:0016151">
    <property type="term" value="F:nickel cation binding"/>
    <property type="evidence" value="ECO:0007669"/>
    <property type="project" value="UniProtKB-UniRule"/>
</dbReference>
<comment type="function">
    <text evidence="4">Involved in the maturation of [NiFe] hydrogenases. Required for nickel insertion into the metal center of the hydrogenase.</text>
</comment>
<protein>
    <recommendedName>
        <fullName evidence="4">Hydrogenase maturation factor HypA</fullName>
    </recommendedName>
</protein>
<reference evidence="5 6" key="1">
    <citation type="submission" date="2018-08" db="EMBL/GenBank/DDBJ databases">
        <title>Chitinophaga sp. K20C18050901, a novel bacterium isolated from forest soil.</title>
        <authorList>
            <person name="Wang C."/>
        </authorList>
    </citation>
    <scope>NUCLEOTIDE SEQUENCE [LARGE SCALE GENOMIC DNA]</scope>
    <source>
        <strain evidence="5 6">K20C18050901</strain>
    </source>
</reference>
<evidence type="ECO:0000256" key="2">
    <source>
        <dbReference type="ARBA" id="ARBA00022723"/>
    </source>
</evidence>
<feature type="binding site" evidence="4">
    <location>
        <position position="70"/>
    </location>
    <ligand>
        <name>Zn(2+)</name>
        <dbReference type="ChEBI" id="CHEBI:29105"/>
    </ligand>
</feature>
<evidence type="ECO:0000313" key="5">
    <source>
        <dbReference type="EMBL" id="RFM36972.1"/>
    </source>
</evidence>
<feature type="binding site" evidence="4">
    <location>
        <position position="2"/>
    </location>
    <ligand>
        <name>Ni(2+)</name>
        <dbReference type="ChEBI" id="CHEBI:49786"/>
    </ligand>
</feature>
<dbReference type="PANTHER" id="PTHR34535">
    <property type="entry name" value="HYDROGENASE MATURATION FACTOR HYPA"/>
    <property type="match status" value="1"/>
</dbReference>
<keyword evidence="3 4" id="KW-0862">Zinc</keyword>
<dbReference type="GO" id="GO:0051604">
    <property type="term" value="P:protein maturation"/>
    <property type="evidence" value="ECO:0007669"/>
    <property type="project" value="InterPro"/>
</dbReference>
<dbReference type="PIRSF" id="PIRSF004761">
    <property type="entry name" value="Hydrgn_mat_HypA"/>
    <property type="match status" value="1"/>
</dbReference>
<comment type="caution">
    <text evidence="5">The sequence shown here is derived from an EMBL/GenBank/DDBJ whole genome shotgun (WGS) entry which is preliminary data.</text>
</comment>
<keyword evidence="2 4" id="KW-0479">Metal-binding</keyword>
<dbReference type="Gene3D" id="3.30.2320.80">
    <property type="match status" value="1"/>
</dbReference>
<organism evidence="5 6">
    <name type="scientific">Chitinophaga silvisoli</name>
    <dbReference type="NCBI Taxonomy" id="2291814"/>
    <lineage>
        <taxon>Bacteria</taxon>
        <taxon>Pseudomonadati</taxon>
        <taxon>Bacteroidota</taxon>
        <taxon>Chitinophagia</taxon>
        <taxon>Chitinophagales</taxon>
        <taxon>Chitinophagaceae</taxon>
        <taxon>Chitinophaga</taxon>
    </lineage>
</organism>
<dbReference type="EMBL" id="QTJV01000001">
    <property type="protein sequence ID" value="RFM36972.1"/>
    <property type="molecule type" value="Genomic_DNA"/>
</dbReference>
<keyword evidence="1 4" id="KW-0533">Nickel</keyword>
<keyword evidence="6" id="KW-1185">Reference proteome</keyword>
<dbReference type="PANTHER" id="PTHR34535:SF3">
    <property type="entry name" value="HYDROGENASE MATURATION FACTOR HYPA"/>
    <property type="match status" value="1"/>
</dbReference>
<name>A0A3E1P9W1_9BACT</name>
<evidence type="ECO:0000256" key="4">
    <source>
        <dbReference type="HAMAP-Rule" id="MF_00213"/>
    </source>
</evidence>
<dbReference type="OrthoDB" id="9800361at2"/>